<evidence type="ECO:0000313" key="3">
    <source>
        <dbReference type="Proteomes" id="UP001642409"/>
    </source>
</evidence>
<comment type="caution">
    <text evidence="1">The sequence shown here is derived from an EMBL/GenBank/DDBJ whole genome shotgun (WGS) entry which is preliminary data.</text>
</comment>
<reference evidence="2 3" key="2">
    <citation type="submission" date="2024-07" db="EMBL/GenBank/DDBJ databases">
        <authorList>
            <person name="Akdeniz Z."/>
        </authorList>
    </citation>
    <scope>NUCLEOTIDE SEQUENCE [LARGE SCALE GENOMIC DNA]</scope>
</reference>
<proteinExistence type="predicted"/>
<name>A0AA86R6A3_9EUKA</name>
<dbReference type="EMBL" id="CATOUU010001061">
    <property type="protein sequence ID" value="CAI9969563.1"/>
    <property type="molecule type" value="Genomic_DNA"/>
</dbReference>
<accession>A0AA86R6A3</accession>
<protein>
    <submittedName>
        <fullName evidence="2">Hypothetical_protein</fullName>
    </submittedName>
</protein>
<organism evidence="1">
    <name type="scientific">Hexamita inflata</name>
    <dbReference type="NCBI Taxonomy" id="28002"/>
    <lineage>
        <taxon>Eukaryota</taxon>
        <taxon>Metamonada</taxon>
        <taxon>Diplomonadida</taxon>
        <taxon>Hexamitidae</taxon>
        <taxon>Hexamitinae</taxon>
        <taxon>Hexamita</taxon>
    </lineage>
</organism>
<reference evidence="1" key="1">
    <citation type="submission" date="2023-06" db="EMBL/GenBank/DDBJ databases">
        <authorList>
            <person name="Kurt Z."/>
        </authorList>
    </citation>
    <scope>NUCLEOTIDE SEQUENCE</scope>
</reference>
<dbReference type="Proteomes" id="UP001642409">
    <property type="component" value="Unassembled WGS sequence"/>
</dbReference>
<sequence length="343" mass="38565">MKFFIYSLFTASVTQFASKQCTSAITNGLTSPPATTPGTTSTSPPPYTILTLTSPPITHQSGITLTLNPFIVSPNTTSSQQCLESNKVTWKTEVTPGKETQFQVATEPKETVKFAAAFSGMEAKSAGQENFICKKSFFKADWSRTKDVLEHDGGREMSWNWTSAVKSQLKYQEQDAGTQTERQIEDSDYTPIKDAFCVKQWNESKKCVWSGKQTKQCSKLQLLIYIFQSKYQKQSLIFTTKSNTRNGYANINKVNIIQQNQSYNTELLYITIMHHSQTWSYGIQLLQGYTPQMDSTYIQVCIPGPRVVSGSYQLEHRQLKITSFGPSPCTVIPLLLAQHFLSI</sequence>
<keyword evidence="3" id="KW-1185">Reference proteome</keyword>
<dbReference type="AlphaFoldDB" id="A0AA86R6A3"/>
<evidence type="ECO:0000313" key="1">
    <source>
        <dbReference type="EMBL" id="CAI9969563.1"/>
    </source>
</evidence>
<evidence type="ECO:0000313" key="2">
    <source>
        <dbReference type="EMBL" id="CAL6078051.1"/>
    </source>
</evidence>
<dbReference type="EMBL" id="CAXDID020000332">
    <property type="protein sequence ID" value="CAL6078051.1"/>
    <property type="molecule type" value="Genomic_DNA"/>
</dbReference>
<gene>
    <name evidence="1" type="ORF">HINF_LOCUS57208</name>
    <name evidence="2" type="ORF">HINF_LOCUS58716</name>
</gene>